<evidence type="ECO:0000313" key="1">
    <source>
        <dbReference type="EMBL" id="MBC6995615.1"/>
    </source>
</evidence>
<dbReference type="Proteomes" id="UP000650081">
    <property type="component" value="Unassembled WGS sequence"/>
</dbReference>
<evidence type="ECO:0000313" key="2">
    <source>
        <dbReference type="Proteomes" id="UP000650081"/>
    </source>
</evidence>
<comment type="caution">
    <text evidence="1">The sequence shown here is derived from an EMBL/GenBank/DDBJ whole genome shotgun (WGS) entry which is preliminary data.</text>
</comment>
<dbReference type="AlphaFoldDB" id="A0A923PNE1"/>
<organism evidence="1 2">
    <name type="scientific">Neolewinella lacunae</name>
    <dbReference type="NCBI Taxonomy" id="1517758"/>
    <lineage>
        <taxon>Bacteria</taxon>
        <taxon>Pseudomonadati</taxon>
        <taxon>Bacteroidota</taxon>
        <taxon>Saprospiria</taxon>
        <taxon>Saprospirales</taxon>
        <taxon>Lewinellaceae</taxon>
        <taxon>Neolewinella</taxon>
    </lineage>
</organism>
<dbReference type="EMBL" id="JACSIT010000139">
    <property type="protein sequence ID" value="MBC6995615.1"/>
    <property type="molecule type" value="Genomic_DNA"/>
</dbReference>
<accession>A0A923PNE1</accession>
<sequence length="567" mass="64304">MAYESLMANETASRYPDLGSGQEKSFGSYVISTTHYYYRFLPQDSSQYEQLLADEILAVSDTPFELEGQDNGVNYVDPSIASTGSPFTYYYSVVPVGYALPNGIQAEHLADLHFTPEDEIGAEPTPAELEALDFYYNLNLEALKISGQLPEEERRELRYMTSSNPNPLQSMSYEEVIRDKIPFDQVLIVFSDIDVAKSRRLWPPSGSITVEEDVLSSIQGSMRMVGVRNAHVKVRKWGWLVIQHAETTKTGAFVTSATRTQRVKYAVYFQPRDKRFTVKAGTIFTDARHRGTNSYERGQWLQSFPLASDEHRSHFYALVHNAAADYTFDWVEHPDFMLTRPWWGIRISAKFNSTSSNYLGFLNSSIVPLGGSVPVFLSEIRVSRYNGDEKNRIYKGSDGIYATTTHELAHAGHFAMDRLMFLGFSGLFDVKQRDLMIESWAEGVETIVTNHRYDAIAPGSNIDYNSFRQELGVGSQGSPNAISKYTPLFIDLNDRINQNTIFANFIPRPPVDRVSDYTISQMQTSLKTSRTLVQLENRLRVNHDNPTEENLAELFIYPLEVLATLQD</sequence>
<keyword evidence="2" id="KW-1185">Reference proteome</keyword>
<dbReference type="RefSeq" id="WP_187467643.1">
    <property type="nucleotide sequence ID" value="NZ_JACSIT010000139.1"/>
</dbReference>
<protein>
    <submittedName>
        <fullName evidence="1">Uncharacterized protein</fullName>
    </submittedName>
</protein>
<gene>
    <name evidence="1" type="ORF">H9S92_15715</name>
</gene>
<reference evidence="1" key="1">
    <citation type="submission" date="2020-08" db="EMBL/GenBank/DDBJ databases">
        <title>Lewinella bacteria from marine environments.</title>
        <authorList>
            <person name="Zhong Y."/>
        </authorList>
    </citation>
    <scope>NUCLEOTIDE SEQUENCE</scope>
    <source>
        <strain evidence="1">KCTC 42187</strain>
    </source>
</reference>
<proteinExistence type="predicted"/>
<name>A0A923PNE1_9BACT</name>